<evidence type="ECO:0000256" key="1">
    <source>
        <dbReference type="ARBA" id="ARBA00022729"/>
    </source>
</evidence>
<dbReference type="GO" id="GO:0008233">
    <property type="term" value="F:peptidase activity"/>
    <property type="evidence" value="ECO:0007669"/>
    <property type="project" value="UniProtKB-KW"/>
</dbReference>
<dbReference type="InterPro" id="IPR009003">
    <property type="entry name" value="Peptidase_S1_PA"/>
</dbReference>
<dbReference type="Gene3D" id="2.40.10.10">
    <property type="entry name" value="Trypsin-like serine proteases"/>
    <property type="match status" value="2"/>
</dbReference>
<accession>A0A9J6PAS5</accession>
<protein>
    <submittedName>
        <fullName evidence="2">Serine protease</fullName>
    </submittedName>
</protein>
<sequence>MPMRGWPFLPVAWFGVALTLAGCGATVSPELVMSQRNFQASMENAARDVRSQDWDGAIAAARAAKNTLPVQGSTAGEDGNFAYSAFQADALVAWAMLASGDTQAAEIAYRNVFDGIRNFENQREARFRDKVSSARIWEAFGSALMAAGAAYDSGLRGGDVFQPSLYAANKTLAANLPEGLSARVVEQTGIDPDGIRITLMPAYDPLTNIGRLVSPEGTCTASLVGPALALTNAHCVTSYPRQSRSVRAGRWPASTRDIHILFEGLYLPDRVRVVDVTLNDGASWRVRYDGDYSNDWALLELDRHPAGRGWFGTADLSRSEAHRIFIAGHSGDLNDGRFLTVHWDCLGTLKGGSPILHHSCATAPGSSGTPILLTQGDRKHHYIVALNAFKYEDAGGGGPRTRQFQDAVNSKLAGIRGS</sequence>
<dbReference type="InterPro" id="IPR043504">
    <property type="entry name" value="Peptidase_S1_PA_chymotrypsin"/>
</dbReference>
<gene>
    <name evidence="2" type="ORF">NJQ99_03900</name>
</gene>
<evidence type="ECO:0000313" key="2">
    <source>
        <dbReference type="EMBL" id="MCP1335545.1"/>
    </source>
</evidence>
<keyword evidence="2" id="KW-0645">Protease</keyword>
<dbReference type="PANTHER" id="PTHR15462:SF8">
    <property type="entry name" value="SERINE PROTEASE"/>
    <property type="match status" value="1"/>
</dbReference>
<comment type="caution">
    <text evidence="2">The sequence shown here is derived from an EMBL/GenBank/DDBJ whole genome shotgun (WGS) entry which is preliminary data.</text>
</comment>
<dbReference type="AlphaFoldDB" id="A0A9J6PAS5"/>
<evidence type="ECO:0000313" key="3">
    <source>
        <dbReference type="Proteomes" id="UP001055804"/>
    </source>
</evidence>
<dbReference type="PANTHER" id="PTHR15462">
    <property type="entry name" value="SERINE PROTEASE"/>
    <property type="match status" value="1"/>
</dbReference>
<organism evidence="2 3">
    <name type="scientific">Futiania mangrovi</name>
    <dbReference type="NCBI Taxonomy" id="2959716"/>
    <lineage>
        <taxon>Bacteria</taxon>
        <taxon>Pseudomonadati</taxon>
        <taxon>Pseudomonadota</taxon>
        <taxon>Alphaproteobacteria</taxon>
        <taxon>Futianiales</taxon>
        <taxon>Futianiaceae</taxon>
        <taxon>Futiania</taxon>
    </lineage>
</organism>
<reference evidence="2" key="1">
    <citation type="submission" date="2022-06" db="EMBL/GenBank/DDBJ databases">
        <title>Isolation and Genomics of Futiania mangrovii gen. nov., sp. nov., a Rare and Metabolically-versatile member in the Class Alphaproteobacteria.</title>
        <authorList>
            <person name="Liu L."/>
            <person name="Huang W.-C."/>
            <person name="Pan J."/>
            <person name="Li J."/>
            <person name="Huang Y."/>
            <person name="Du H."/>
            <person name="Liu Y."/>
            <person name="Li M."/>
        </authorList>
    </citation>
    <scope>NUCLEOTIDE SEQUENCE</scope>
    <source>
        <strain evidence="2">FT118</strain>
    </source>
</reference>
<dbReference type="SUPFAM" id="SSF50494">
    <property type="entry name" value="Trypsin-like serine proteases"/>
    <property type="match status" value="1"/>
</dbReference>
<dbReference type="EMBL" id="JAMZFT010000001">
    <property type="protein sequence ID" value="MCP1335545.1"/>
    <property type="molecule type" value="Genomic_DNA"/>
</dbReference>
<dbReference type="RefSeq" id="WP_269331486.1">
    <property type="nucleotide sequence ID" value="NZ_JAMZFT010000001.1"/>
</dbReference>
<dbReference type="PROSITE" id="PS51257">
    <property type="entry name" value="PROKAR_LIPOPROTEIN"/>
    <property type="match status" value="1"/>
</dbReference>
<keyword evidence="1" id="KW-0732">Signal</keyword>
<dbReference type="Pfam" id="PF13365">
    <property type="entry name" value="Trypsin_2"/>
    <property type="match status" value="1"/>
</dbReference>
<proteinExistence type="predicted"/>
<dbReference type="InterPro" id="IPR050966">
    <property type="entry name" value="Glutamyl_endopeptidase"/>
</dbReference>
<dbReference type="GO" id="GO:0006508">
    <property type="term" value="P:proteolysis"/>
    <property type="evidence" value="ECO:0007669"/>
    <property type="project" value="UniProtKB-KW"/>
</dbReference>
<keyword evidence="2" id="KW-0378">Hydrolase</keyword>
<dbReference type="Proteomes" id="UP001055804">
    <property type="component" value="Unassembled WGS sequence"/>
</dbReference>
<name>A0A9J6PAS5_9PROT</name>
<keyword evidence="3" id="KW-1185">Reference proteome</keyword>